<sequence>MATSSTAPAKEPAWHASLPAPRNSTPDSISRDELLEMFSKKDRSVKDFVLVDLRRTDYEGGTIHGSINLPAQSLYPTIPSLYAIFAAAGVKKVVWYCGSSKGRGSRAAGWFDDYIKDQGNKEMRSVILEGGVAGWAGAGEEYVKLMDGYVESAWK</sequence>
<dbReference type="Gene3D" id="3.40.250.10">
    <property type="entry name" value="Rhodanese-like domain"/>
    <property type="match status" value="1"/>
</dbReference>
<evidence type="ECO:0000313" key="3">
    <source>
        <dbReference type="EMBL" id="KAG4415005.1"/>
    </source>
</evidence>
<dbReference type="Pfam" id="PF00581">
    <property type="entry name" value="Rhodanese"/>
    <property type="match status" value="1"/>
</dbReference>
<feature type="region of interest" description="Disordered" evidence="1">
    <location>
        <begin position="1"/>
        <end position="28"/>
    </location>
</feature>
<dbReference type="GO" id="GO:0005737">
    <property type="term" value="C:cytoplasm"/>
    <property type="evidence" value="ECO:0007669"/>
    <property type="project" value="TreeGrafter"/>
</dbReference>
<dbReference type="InterPro" id="IPR001763">
    <property type="entry name" value="Rhodanese-like_dom"/>
</dbReference>
<protein>
    <recommendedName>
        <fullName evidence="2">Rhodanese domain-containing protein</fullName>
    </recommendedName>
</protein>
<evidence type="ECO:0000256" key="1">
    <source>
        <dbReference type="SAM" id="MobiDB-lite"/>
    </source>
</evidence>
<dbReference type="AlphaFoldDB" id="A0A8H7T5A2"/>
<dbReference type="SMART" id="SM00450">
    <property type="entry name" value="RHOD"/>
    <property type="match status" value="1"/>
</dbReference>
<dbReference type="SUPFAM" id="SSF52821">
    <property type="entry name" value="Rhodanese/Cell cycle control phosphatase"/>
    <property type="match status" value="1"/>
</dbReference>
<dbReference type="PROSITE" id="PS50206">
    <property type="entry name" value="RHODANESE_3"/>
    <property type="match status" value="1"/>
</dbReference>
<reference evidence="3" key="1">
    <citation type="submission" date="2021-02" db="EMBL/GenBank/DDBJ databases">
        <title>Genome sequence Cadophora malorum strain M34.</title>
        <authorList>
            <person name="Stefanovic E."/>
            <person name="Vu D."/>
            <person name="Scully C."/>
            <person name="Dijksterhuis J."/>
            <person name="Roader J."/>
            <person name="Houbraken J."/>
        </authorList>
    </citation>
    <scope>NUCLEOTIDE SEQUENCE</scope>
    <source>
        <strain evidence="3">M34</strain>
    </source>
</reference>
<feature type="domain" description="Rhodanese" evidence="2">
    <location>
        <begin position="44"/>
        <end position="144"/>
    </location>
</feature>
<gene>
    <name evidence="3" type="ORF">IFR04_011879</name>
</gene>
<dbReference type="GO" id="GO:0005634">
    <property type="term" value="C:nucleus"/>
    <property type="evidence" value="ECO:0007669"/>
    <property type="project" value="TreeGrafter"/>
</dbReference>
<accession>A0A8H7T5A2</accession>
<proteinExistence type="predicted"/>
<dbReference type="PANTHER" id="PTHR10828:SF50">
    <property type="entry name" value="REDUCTASE (ARC2), PUTATIVE (AFU_ORTHOLOGUE AFUA_6G13400)-RELATED"/>
    <property type="match status" value="1"/>
</dbReference>
<dbReference type="InterPro" id="IPR036873">
    <property type="entry name" value="Rhodanese-like_dom_sf"/>
</dbReference>
<comment type="caution">
    <text evidence="3">The sequence shown here is derived from an EMBL/GenBank/DDBJ whole genome shotgun (WGS) entry which is preliminary data.</text>
</comment>
<organism evidence="3 4">
    <name type="scientific">Cadophora malorum</name>
    <dbReference type="NCBI Taxonomy" id="108018"/>
    <lineage>
        <taxon>Eukaryota</taxon>
        <taxon>Fungi</taxon>
        <taxon>Dikarya</taxon>
        <taxon>Ascomycota</taxon>
        <taxon>Pezizomycotina</taxon>
        <taxon>Leotiomycetes</taxon>
        <taxon>Helotiales</taxon>
        <taxon>Ploettnerulaceae</taxon>
        <taxon>Cadophora</taxon>
    </lineage>
</organism>
<dbReference type="Proteomes" id="UP000664132">
    <property type="component" value="Unassembled WGS sequence"/>
</dbReference>
<evidence type="ECO:0000313" key="4">
    <source>
        <dbReference type="Proteomes" id="UP000664132"/>
    </source>
</evidence>
<name>A0A8H7T5A2_9HELO</name>
<dbReference type="EMBL" id="JAFJYH010000240">
    <property type="protein sequence ID" value="KAG4415005.1"/>
    <property type="molecule type" value="Genomic_DNA"/>
</dbReference>
<evidence type="ECO:0000259" key="2">
    <source>
        <dbReference type="PROSITE" id="PS50206"/>
    </source>
</evidence>
<dbReference type="OrthoDB" id="8300214at2759"/>
<keyword evidence="4" id="KW-1185">Reference proteome</keyword>
<dbReference type="GO" id="GO:0004725">
    <property type="term" value="F:protein tyrosine phosphatase activity"/>
    <property type="evidence" value="ECO:0007669"/>
    <property type="project" value="TreeGrafter"/>
</dbReference>
<dbReference type="PANTHER" id="PTHR10828">
    <property type="entry name" value="M-PHASE INDUCER PHOSPHATASE DUAL SPECIFICITY PHOSPHATASE CDC25"/>
    <property type="match status" value="1"/>
</dbReference>